<evidence type="ECO:0000256" key="4">
    <source>
        <dbReference type="ARBA" id="ARBA00022679"/>
    </source>
</evidence>
<feature type="domain" description="Histidine kinase" evidence="9">
    <location>
        <begin position="1"/>
        <end position="41"/>
    </location>
</feature>
<keyword evidence="4" id="KW-0808">Transferase</keyword>
<name>A0ABY3TXM9_9MYCO</name>
<evidence type="ECO:0000256" key="7">
    <source>
        <dbReference type="ARBA" id="ARBA00022840"/>
    </source>
</evidence>
<dbReference type="InterPro" id="IPR003594">
    <property type="entry name" value="HATPase_dom"/>
</dbReference>
<evidence type="ECO:0000256" key="6">
    <source>
        <dbReference type="ARBA" id="ARBA00022777"/>
    </source>
</evidence>
<protein>
    <recommendedName>
        <fullName evidence="2">histidine kinase</fullName>
        <ecNumber evidence="2">2.7.13.3</ecNumber>
    </recommendedName>
</protein>
<proteinExistence type="predicted"/>
<dbReference type="Pfam" id="PF02518">
    <property type="entry name" value="HATPase_c"/>
    <property type="match status" value="1"/>
</dbReference>
<dbReference type="SUPFAM" id="SSF55874">
    <property type="entry name" value="ATPase domain of HSP90 chaperone/DNA topoisomerase II/histidine kinase"/>
    <property type="match status" value="1"/>
</dbReference>
<dbReference type="InterPro" id="IPR036890">
    <property type="entry name" value="HATPase_C_sf"/>
</dbReference>
<evidence type="ECO:0000256" key="2">
    <source>
        <dbReference type="ARBA" id="ARBA00012438"/>
    </source>
</evidence>
<keyword evidence="7" id="KW-0067">ATP-binding</keyword>
<dbReference type="PROSITE" id="PS50109">
    <property type="entry name" value="HIS_KIN"/>
    <property type="match status" value="1"/>
</dbReference>
<evidence type="ECO:0000256" key="3">
    <source>
        <dbReference type="ARBA" id="ARBA00022553"/>
    </source>
</evidence>
<dbReference type="EMBL" id="CP092363">
    <property type="protein sequence ID" value="ULN44806.1"/>
    <property type="molecule type" value="Genomic_DNA"/>
</dbReference>
<keyword evidence="6" id="KW-0418">Kinase</keyword>
<evidence type="ECO:0000256" key="8">
    <source>
        <dbReference type="ARBA" id="ARBA00023012"/>
    </source>
</evidence>
<gene>
    <name evidence="10" type="ORF">MI149_29415</name>
</gene>
<dbReference type="Gene3D" id="3.30.565.10">
    <property type="entry name" value="Histidine kinase-like ATPase, C-terminal domain"/>
    <property type="match status" value="1"/>
</dbReference>
<dbReference type="InterPro" id="IPR005467">
    <property type="entry name" value="His_kinase_dom"/>
</dbReference>
<keyword evidence="8" id="KW-0902">Two-component regulatory system</keyword>
<evidence type="ECO:0000256" key="5">
    <source>
        <dbReference type="ARBA" id="ARBA00022741"/>
    </source>
</evidence>
<evidence type="ECO:0000259" key="9">
    <source>
        <dbReference type="PROSITE" id="PS50109"/>
    </source>
</evidence>
<dbReference type="PANTHER" id="PTHR43065">
    <property type="entry name" value="SENSOR HISTIDINE KINASE"/>
    <property type="match status" value="1"/>
</dbReference>
<evidence type="ECO:0000256" key="1">
    <source>
        <dbReference type="ARBA" id="ARBA00000085"/>
    </source>
</evidence>
<accession>A0ABY3TXM9</accession>
<comment type="catalytic activity">
    <reaction evidence="1">
        <text>ATP + protein L-histidine = ADP + protein N-phospho-L-histidine.</text>
        <dbReference type="EC" id="2.7.13.3"/>
    </reaction>
</comment>
<keyword evidence="10" id="KW-0614">Plasmid</keyword>
<dbReference type="EC" id="2.7.13.3" evidence="2"/>
<dbReference type="PRINTS" id="PR00344">
    <property type="entry name" value="BCTRLSENSOR"/>
</dbReference>
<keyword evidence="3" id="KW-0597">Phosphoprotein</keyword>
<dbReference type="PANTHER" id="PTHR43065:SF10">
    <property type="entry name" value="PEROXIDE STRESS-ACTIVATED HISTIDINE KINASE MAK3"/>
    <property type="match status" value="1"/>
</dbReference>
<dbReference type="InterPro" id="IPR004358">
    <property type="entry name" value="Sig_transdc_His_kin-like_C"/>
</dbReference>
<keyword evidence="11" id="KW-1185">Reference proteome</keyword>
<evidence type="ECO:0000313" key="10">
    <source>
        <dbReference type="EMBL" id="ULN44806.1"/>
    </source>
</evidence>
<keyword evidence="5" id="KW-0547">Nucleotide-binding</keyword>
<evidence type="ECO:0000313" key="11">
    <source>
        <dbReference type="Proteomes" id="UP001055337"/>
    </source>
</evidence>
<dbReference type="Proteomes" id="UP001055337">
    <property type="component" value="Plasmid unnamed"/>
</dbReference>
<organism evidence="10 11">
    <name type="scientific">Mycolicibacterium crocinum</name>
    <dbReference type="NCBI Taxonomy" id="388459"/>
    <lineage>
        <taxon>Bacteria</taxon>
        <taxon>Bacillati</taxon>
        <taxon>Actinomycetota</taxon>
        <taxon>Actinomycetes</taxon>
        <taxon>Mycobacteriales</taxon>
        <taxon>Mycobacteriaceae</taxon>
        <taxon>Mycolicibacterium</taxon>
    </lineage>
</organism>
<dbReference type="RefSeq" id="WP_081845433.1">
    <property type="nucleotide sequence ID" value="NZ_CP092363.2"/>
</dbReference>
<sequence length="55" mass="5633">MNSSGLGLAIVASIINAHNGKVEVESEPGRTEFRVELPVQGCQAVAQVQPSLSGG</sequence>
<geneLocation type="plasmid" evidence="10 11">
    <name>unnamed</name>
</geneLocation>
<reference evidence="10" key="1">
    <citation type="submission" date="2022-08" db="EMBL/GenBank/DDBJ databases">
        <title>Whole genome sequencing of non-tuberculosis mycobacteria type-strains.</title>
        <authorList>
            <person name="Igarashi Y."/>
            <person name="Osugi A."/>
            <person name="Mitarai S."/>
        </authorList>
    </citation>
    <scope>NUCLEOTIDE SEQUENCE</scope>
    <source>
        <strain evidence="10">JCM 16369</strain>
    </source>
</reference>